<comment type="caution">
    <text evidence="3">The sequence shown here is derived from an EMBL/GenBank/DDBJ whole genome shotgun (WGS) entry which is preliminary data.</text>
</comment>
<dbReference type="Proteomes" id="UP000749293">
    <property type="component" value="Unassembled WGS sequence"/>
</dbReference>
<protein>
    <submittedName>
        <fullName evidence="3">Uncharacterized protein</fullName>
    </submittedName>
</protein>
<organism evidence="3 4">
    <name type="scientific">Geosmithia morbida</name>
    <dbReference type="NCBI Taxonomy" id="1094350"/>
    <lineage>
        <taxon>Eukaryota</taxon>
        <taxon>Fungi</taxon>
        <taxon>Dikarya</taxon>
        <taxon>Ascomycota</taxon>
        <taxon>Pezizomycotina</taxon>
        <taxon>Sordariomycetes</taxon>
        <taxon>Hypocreomycetidae</taxon>
        <taxon>Hypocreales</taxon>
        <taxon>Bionectriaceae</taxon>
        <taxon>Geosmithia</taxon>
    </lineage>
</organism>
<keyword evidence="2" id="KW-0812">Transmembrane</keyword>
<evidence type="ECO:0000313" key="4">
    <source>
        <dbReference type="Proteomes" id="UP000749293"/>
    </source>
</evidence>
<proteinExistence type="predicted"/>
<dbReference type="OrthoDB" id="5188169at2759"/>
<feature type="transmembrane region" description="Helical" evidence="2">
    <location>
        <begin position="23"/>
        <end position="41"/>
    </location>
</feature>
<feature type="compositionally biased region" description="Polar residues" evidence="1">
    <location>
        <begin position="72"/>
        <end position="88"/>
    </location>
</feature>
<gene>
    <name evidence="3" type="ORF">GMORB2_1159</name>
</gene>
<keyword evidence="4" id="KW-1185">Reference proteome</keyword>
<dbReference type="EMBL" id="JAANYQ010000002">
    <property type="protein sequence ID" value="KAF4125913.1"/>
    <property type="molecule type" value="Genomic_DNA"/>
</dbReference>
<dbReference type="GeneID" id="55967389"/>
<reference evidence="3" key="1">
    <citation type="submission" date="2020-03" db="EMBL/GenBank/DDBJ databases">
        <title>Site-based positive gene gene selection in Geosmithia morbida across the United States reveals a broad range of putative effectors and factors for local host and environmental adapation.</title>
        <authorList>
            <person name="Onufrak A."/>
            <person name="Murdoch R.W."/>
            <person name="Gazis R."/>
            <person name="Huff M."/>
            <person name="Staton M."/>
            <person name="Klingeman W."/>
            <person name="Hadziabdic D."/>
        </authorList>
    </citation>
    <scope>NUCLEOTIDE SEQUENCE</scope>
    <source>
        <strain evidence="3">1262</strain>
    </source>
</reference>
<keyword evidence="2" id="KW-0472">Membrane</keyword>
<accession>A0A9P5D381</accession>
<evidence type="ECO:0000256" key="1">
    <source>
        <dbReference type="SAM" id="MobiDB-lite"/>
    </source>
</evidence>
<evidence type="ECO:0000256" key="2">
    <source>
        <dbReference type="SAM" id="Phobius"/>
    </source>
</evidence>
<feature type="region of interest" description="Disordered" evidence="1">
    <location>
        <begin position="62"/>
        <end position="88"/>
    </location>
</feature>
<name>A0A9P5D381_9HYPO</name>
<keyword evidence="2" id="KW-1133">Transmembrane helix</keyword>
<dbReference type="RefSeq" id="XP_035324565.1">
    <property type="nucleotide sequence ID" value="XM_035463141.1"/>
</dbReference>
<evidence type="ECO:0000313" key="3">
    <source>
        <dbReference type="EMBL" id="KAF4125913.1"/>
    </source>
</evidence>
<sequence>MVAASIQHSAPAAVARARASPRILPVVATVASVGLVASYVYSQLSYEKKVMDSRFAQYNNAQSEASRRKTFENSNSDPRTSAFNILGH</sequence>
<dbReference type="AlphaFoldDB" id="A0A9P5D381"/>